<dbReference type="RefSeq" id="WP_289363869.1">
    <property type="nucleotide sequence ID" value="NZ_JAUCBP010000002.1"/>
</dbReference>
<keyword evidence="10" id="KW-0718">Serine biosynthesis</keyword>
<dbReference type="SFLD" id="SFLDF00029">
    <property type="entry name" value="phosphoserine_phosphatase"/>
    <property type="match status" value="1"/>
</dbReference>
<comment type="catalytic activity">
    <reaction evidence="12">
        <text>O-phospho-L-serine + H2O = L-serine + phosphate</text>
        <dbReference type="Rhea" id="RHEA:21208"/>
        <dbReference type="ChEBI" id="CHEBI:15377"/>
        <dbReference type="ChEBI" id="CHEBI:33384"/>
        <dbReference type="ChEBI" id="CHEBI:43474"/>
        <dbReference type="ChEBI" id="CHEBI:57524"/>
        <dbReference type="EC" id="3.1.3.3"/>
    </reaction>
</comment>
<comment type="cofactor">
    <cofactor evidence="1">
        <name>Mg(2+)</name>
        <dbReference type="ChEBI" id="CHEBI:18420"/>
    </cofactor>
</comment>
<dbReference type="GO" id="GO:0016787">
    <property type="term" value="F:hydrolase activity"/>
    <property type="evidence" value="ECO:0007669"/>
    <property type="project" value="UniProtKB-KW"/>
</dbReference>
<comment type="catalytic activity">
    <reaction evidence="13">
        <text>O-phospho-D-serine + H2O = D-serine + phosphate</text>
        <dbReference type="Rhea" id="RHEA:24873"/>
        <dbReference type="ChEBI" id="CHEBI:15377"/>
        <dbReference type="ChEBI" id="CHEBI:35247"/>
        <dbReference type="ChEBI" id="CHEBI:43474"/>
        <dbReference type="ChEBI" id="CHEBI:58680"/>
        <dbReference type="EC" id="3.1.3.3"/>
    </reaction>
</comment>
<evidence type="ECO:0000256" key="12">
    <source>
        <dbReference type="ARBA" id="ARBA00048138"/>
    </source>
</evidence>
<evidence type="ECO:0000256" key="3">
    <source>
        <dbReference type="ARBA" id="ARBA00009184"/>
    </source>
</evidence>
<dbReference type="PANTHER" id="PTHR43344:SF2">
    <property type="entry name" value="PHOSPHOSERINE PHOSPHATASE"/>
    <property type="match status" value="1"/>
</dbReference>
<accession>A0ABT7SUA1</accession>
<evidence type="ECO:0000313" key="15">
    <source>
        <dbReference type="Proteomes" id="UP001234343"/>
    </source>
</evidence>
<evidence type="ECO:0000256" key="4">
    <source>
        <dbReference type="ARBA" id="ARBA00012640"/>
    </source>
</evidence>
<evidence type="ECO:0000256" key="1">
    <source>
        <dbReference type="ARBA" id="ARBA00001946"/>
    </source>
</evidence>
<sequence>MKLPPFSTDDANSYAVFRALVDQPIHADKAIVFRHYDGVWEYTTEVDVEHYAVLLHIAIQAPTMNLLERILAAISPYGIEPQFFLHPLSDLDNATIGLLLPLNCLPDEENKAAITEQLSRFELEYGFTEHAPQISQPGLLVMDMDSTVIACECIDEIAVHAGVGDEVAAVTERAMQGELDFAQSLSSRVACLKGLDVTALEQVKQQLPLMPGLTRLIATLHHYQWRIAIASGGFTFFAEHLQQRLGLDAAVANELAVVDGQLTGEVVGDIVDAQTKAKTVVELAEQWQLSHSQTVAMGDGANDLVMMSAAQLGIAFHAKPVVQAKADVAIRRQGLDAALLLMRF</sequence>
<dbReference type="CDD" id="cd07500">
    <property type="entry name" value="HAD_PSP"/>
    <property type="match status" value="1"/>
</dbReference>
<keyword evidence="6" id="KW-0028">Amino-acid biosynthesis</keyword>
<comment type="caution">
    <text evidence="14">The sequence shown here is derived from an EMBL/GenBank/DDBJ whole genome shotgun (WGS) entry which is preliminary data.</text>
</comment>
<evidence type="ECO:0000256" key="10">
    <source>
        <dbReference type="ARBA" id="ARBA00023299"/>
    </source>
</evidence>
<evidence type="ECO:0000256" key="9">
    <source>
        <dbReference type="ARBA" id="ARBA00022842"/>
    </source>
</evidence>
<dbReference type="EMBL" id="JAUCBP010000002">
    <property type="protein sequence ID" value="MDM7859765.1"/>
    <property type="molecule type" value="Genomic_DNA"/>
</dbReference>
<reference evidence="14 15" key="1">
    <citation type="submission" date="2023-06" db="EMBL/GenBank/DDBJ databases">
        <title>Alteromonas sp. ASW11-36 isolated from intertidal sand.</title>
        <authorList>
            <person name="Li Y."/>
        </authorList>
    </citation>
    <scope>NUCLEOTIDE SEQUENCE [LARGE SCALE GENOMIC DNA]</scope>
    <source>
        <strain evidence="14 15">ASW11-36</strain>
    </source>
</reference>
<keyword evidence="9" id="KW-0460">Magnesium</keyword>
<dbReference type="SFLD" id="SFLDS00003">
    <property type="entry name" value="Haloacid_Dehalogenase"/>
    <property type="match status" value="1"/>
</dbReference>
<dbReference type="InterPro" id="IPR023214">
    <property type="entry name" value="HAD_sf"/>
</dbReference>
<dbReference type="PANTHER" id="PTHR43344">
    <property type="entry name" value="PHOSPHOSERINE PHOSPHATASE"/>
    <property type="match status" value="1"/>
</dbReference>
<dbReference type="InterPro" id="IPR050582">
    <property type="entry name" value="HAD-like_SerB"/>
</dbReference>
<dbReference type="NCBIfam" id="TIGR00338">
    <property type="entry name" value="serB"/>
    <property type="match status" value="1"/>
</dbReference>
<keyword evidence="15" id="KW-1185">Reference proteome</keyword>
<dbReference type="SUPFAM" id="SSF56784">
    <property type="entry name" value="HAD-like"/>
    <property type="match status" value="1"/>
</dbReference>
<dbReference type="Gene3D" id="3.40.50.1000">
    <property type="entry name" value="HAD superfamily/HAD-like"/>
    <property type="match status" value="1"/>
</dbReference>
<keyword evidence="8 14" id="KW-0378">Hydrolase</keyword>
<dbReference type="Pfam" id="PF12710">
    <property type="entry name" value="HAD"/>
    <property type="match status" value="1"/>
</dbReference>
<comment type="similarity">
    <text evidence="3">Belongs to the HAD-like hydrolase superfamily. SerB family.</text>
</comment>
<dbReference type="SFLD" id="SFLDG01136">
    <property type="entry name" value="C1.6:_Phosphoserine_Phosphatas"/>
    <property type="match status" value="1"/>
</dbReference>
<keyword evidence="7" id="KW-0479">Metal-binding</keyword>
<proteinExistence type="inferred from homology"/>
<dbReference type="InterPro" id="IPR004469">
    <property type="entry name" value="PSP"/>
</dbReference>
<organism evidence="14 15">
    <name type="scientific">Alteromonas arenosi</name>
    <dbReference type="NCBI Taxonomy" id="3055817"/>
    <lineage>
        <taxon>Bacteria</taxon>
        <taxon>Pseudomonadati</taxon>
        <taxon>Pseudomonadota</taxon>
        <taxon>Gammaproteobacteria</taxon>
        <taxon>Alteromonadales</taxon>
        <taxon>Alteromonadaceae</taxon>
        <taxon>Alteromonas/Salinimonas group</taxon>
        <taxon>Alteromonas</taxon>
    </lineage>
</organism>
<dbReference type="NCBIfam" id="TIGR01488">
    <property type="entry name" value="HAD-SF-IB"/>
    <property type="match status" value="1"/>
</dbReference>
<dbReference type="SFLD" id="SFLDG01137">
    <property type="entry name" value="C1.6.1:_Phosphoserine_Phosphat"/>
    <property type="match status" value="1"/>
</dbReference>
<dbReference type="Proteomes" id="UP001234343">
    <property type="component" value="Unassembled WGS sequence"/>
</dbReference>
<dbReference type="EC" id="3.1.3.3" evidence="4"/>
<evidence type="ECO:0000256" key="5">
    <source>
        <dbReference type="ARBA" id="ARBA00015196"/>
    </source>
</evidence>
<dbReference type="InterPro" id="IPR036412">
    <property type="entry name" value="HAD-like_sf"/>
</dbReference>
<gene>
    <name evidence="14" type="primary">serB</name>
    <name evidence="14" type="ORF">QTP81_03990</name>
</gene>
<evidence type="ECO:0000256" key="7">
    <source>
        <dbReference type="ARBA" id="ARBA00022723"/>
    </source>
</evidence>
<comment type="pathway">
    <text evidence="2">Amino-acid biosynthesis; L-serine biosynthesis; L-serine from 3-phospho-D-glycerate: step 3/3.</text>
</comment>
<evidence type="ECO:0000256" key="6">
    <source>
        <dbReference type="ARBA" id="ARBA00022605"/>
    </source>
</evidence>
<evidence type="ECO:0000256" key="11">
    <source>
        <dbReference type="ARBA" id="ARBA00031693"/>
    </source>
</evidence>
<evidence type="ECO:0000313" key="14">
    <source>
        <dbReference type="EMBL" id="MDM7859765.1"/>
    </source>
</evidence>
<evidence type="ECO:0000256" key="2">
    <source>
        <dbReference type="ARBA" id="ARBA00005135"/>
    </source>
</evidence>
<evidence type="ECO:0000256" key="8">
    <source>
        <dbReference type="ARBA" id="ARBA00022801"/>
    </source>
</evidence>
<evidence type="ECO:0000256" key="13">
    <source>
        <dbReference type="ARBA" id="ARBA00048523"/>
    </source>
</evidence>
<name>A0ABT7SUA1_9ALTE</name>
<protein>
    <recommendedName>
        <fullName evidence="5">Phosphoserine phosphatase</fullName>
        <ecNumber evidence="4">3.1.3.3</ecNumber>
    </recommendedName>
    <alternativeName>
        <fullName evidence="11">O-phosphoserine phosphohydrolase</fullName>
    </alternativeName>
</protein>